<evidence type="ECO:0000313" key="3">
    <source>
        <dbReference type="Proteomes" id="UP001434883"/>
    </source>
</evidence>
<protein>
    <submittedName>
        <fullName evidence="2">Uncharacterized protein</fullName>
    </submittedName>
</protein>
<dbReference type="Proteomes" id="UP001434883">
    <property type="component" value="Unassembled WGS sequence"/>
</dbReference>
<sequence length="112" mass="12114">MHGENMQTPCRKTPGRESNPGPSCCNSATNCTTVQPPYDTMVQNESVLQKASFYITNSAFSNMKRKLDGSITRVSNTAPKDSCFAFLLLPQRNVVASPNTASNSVIPLSESP</sequence>
<reference evidence="2 3" key="1">
    <citation type="submission" date="2021-06" db="EMBL/GenBank/DDBJ databases">
        <authorList>
            <person name="Palmer J.M."/>
        </authorList>
    </citation>
    <scope>NUCLEOTIDE SEQUENCE [LARGE SCALE GENOMIC DNA]</scope>
    <source>
        <strain evidence="2 3">XC_2019</strain>
        <tissue evidence="2">Muscle</tissue>
    </source>
</reference>
<evidence type="ECO:0000256" key="1">
    <source>
        <dbReference type="SAM" id="MobiDB-lite"/>
    </source>
</evidence>
<dbReference type="EMBL" id="JAHRIN010040336">
    <property type="protein sequence ID" value="MEQ2205145.1"/>
    <property type="molecule type" value="Genomic_DNA"/>
</dbReference>
<feature type="region of interest" description="Disordered" evidence="1">
    <location>
        <begin position="1"/>
        <end position="23"/>
    </location>
</feature>
<name>A0ABV0RAL0_9TELE</name>
<evidence type="ECO:0000313" key="2">
    <source>
        <dbReference type="EMBL" id="MEQ2205145.1"/>
    </source>
</evidence>
<proteinExistence type="predicted"/>
<comment type="caution">
    <text evidence="2">The sequence shown here is derived from an EMBL/GenBank/DDBJ whole genome shotgun (WGS) entry which is preliminary data.</text>
</comment>
<organism evidence="2 3">
    <name type="scientific">Xenoophorus captivus</name>
    <dbReference type="NCBI Taxonomy" id="1517983"/>
    <lineage>
        <taxon>Eukaryota</taxon>
        <taxon>Metazoa</taxon>
        <taxon>Chordata</taxon>
        <taxon>Craniata</taxon>
        <taxon>Vertebrata</taxon>
        <taxon>Euteleostomi</taxon>
        <taxon>Actinopterygii</taxon>
        <taxon>Neopterygii</taxon>
        <taxon>Teleostei</taxon>
        <taxon>Neoteleostei</taxon>
        <taxon>Acanthomorphata</taxon>
        <taxon>Ovalentaria</taxon>
        <taxon>Atherinomorphae</taxon>
        <taxon>Cyprinodontiformes</taxon>
        <taxon>Goodeidae</taxon>
        <taxon>Xenoophorus</taxon>
    </lineage>
</organism>
<accession>A0ABV0RAL0</accession>
<feature type="compositionally biased region" description="Polar residues" evidence="1">
    <location>
        <begin position="1"/>
        <end position="10"/>
    </location>
</feature>
<gene>
    <name evidence="2" type="ORF">XENOCAPTIV_026716</name>
</gene>
<keyword evidence="3" id="KW-1185">Reference proteome</keyword>